<keyword evidence="5" id="KW-0496">Mitochondrion</keyword>
<evidence type="ECO:0000256" key="3">
    <source>
        <dbReference type="ARBA" id="ARBA00022946"/>
    </source>
</evidence>
<dbReference type="AlphaFoldDB" id="T1I6W1"/>
<keyword evidence="4" id="KW-0689">Ribosomal protein</keyword>
<dbReference type="PANTHER" id="PTHR13124">
    <property type="entry name" value="39S RIBOSOMAL PROTEIN L46, MITOCHONDRIAL PRECURSOR-RELATED"/>
    <property type="match status" value="1"/>
</dbReference>
<dbReference type="Gene3D" id="3.90.79.10">
    <property type="entry name" value="Nucleoside Triphosphate Pyrophosphohydrolase"/>
    <property type="match status" value="1"/>
</dbReference>
<dbReference type="HOGENOM" id="CLU_079736_0_0_1"/>
<dbReference type="SUPFAM" id="SSF55811">
    <property type="entry name" value="Nudix"/>
    <property type="match status" value="1"/>
</dbReference>
<evidence type="ECO:0000313" key="11">
    <source>
        <dbReference type="Proteomes" id="UP000015103"/>
    </source>
</evidence>
<evidence type="ECO:0000256" key="4">
    <source>
        <dbReference type="ARBA" id="ARBA00022980"/>
    </source>
</evidence>
<dbReference type="InterPro" id="IPR040008">
    <property type="entry name" value="Ribosomal_mL46"/>
</dbReference>
<evidence type="ECO:0000256" key="7">
    <source>
        <dbReference type="ARBA" id="ARBA00035190"/>
    </source>
</evidence>
<dbReference type="Proteomes" id="UP000015103">
    <property type="component" value="Unassembled WGS sequence"/>
</dbReference>
<evidence type="ECO:0000256" key="2">
    <source>
        <dbReference type="ARBA" id="ARBA00009070"/>
    </source>
</evidence>
<dbReference type="GO" id="GO:0005743">
    <property type="term" value="C:mitochondrial inner membrane"/>
    <property type="evidence" value="ECO:0007669"/>
    <property type="project" value="UniProtKB-ARBA"/>
</dbReference>
<keyword evidence="11" id="KW-1185">Reference proteome</keyword>
<dbReference type="Pfam" id="PF11788">
    <property type="entry name" value="MRP-L46"/>
    <property type="match status" value="1"/>
</dbReference>
<dbReference type="EMBL" id="ACPB03010138">
    <property type="status" value="NOT_ANNOTATED_CDS"/>
    <property type="molecule type" value="Genomic_DNA"/>
</dbReference>
<dbReference type="GO" id="GO:0005762">
    <property type="term" value="C:mitochondrial large ribosomal subunit"/>
    <property type="evidence" value="ECO:0007669"/>
    <property type="project" value="TreeGrafter"/>
</dbReference>
<sequence length="256" mass="30070">LLKRRNTAIRAFTQEINAKSETEKWDLLAGVSLERLPIITRDFDENEQKMFNLLSRIELENSHKSNFEVRLENDMKRAKELKEGTLENIDLDGAPQQTAQDFLDMCHEELKSFKFGSRKAEEKAENDLKSTRRALDRRLLLLIKEKIGDKQYWILPQGVYKGEESLRLTAERVLQEKCGNSINARFLGNCPCGFYKYKYPKHARNHSVGANIFFFKAQLLEGQVDRKLCDEFQWATRKELKVLPENYYKTVRKFLI</sequence>
<dbReference type="VEuPathDB" id="VectorBase:RPRC012033"/>
<proteinExistence type="inferred from homology"/>
<reference evidence="10" key="1">
    <citation type="submission" date="2015-05" db="UniProtKB">
        <authorList>
            <consortium name="EnsemblMetazoa"/>
        </authorList>
    </citation>
    <scope>IDENTIFICATION</scope>
</reference>
<dbReference type="FunFam" id="3.90.79.10:FF:000018">
    <property type="entry name" value="39S ribosomal protein L46, mitochondrial"/>
    <property type="match status" value="1"/>
</dbReference>
<comment type="subcellular location">
    <subcellularLocation>
        <location evidence="1">Mitochondrion</location>
    </subcellularLocation>
</comment>
<dbReference type="InterPro" id="IPR021757">
    <property type="entry name" value="Ribosomal_mL46_N"/>
</dbReference>
<evidence type="ECO:0000313" key="10">
    <source>
        <dbReference type="EnsemblMetazoa" id="RPRC012033-PA"/>
    </source>
</evidence>
<protein>
    <recommendedName>
        <fullName evidence="7">Large ribosomal subunit protein mL46</fullName>
    </recommendedName>
    <alternativeName>
        <fullName evidence="8">39S ribosomal protein L46, mitochondrial</fullName>
    </alternativeName>
</protein>
<keyword evidence="3" id="KW-0809">Transit peptide</keyword>
<evidence type="ECO:0000256" key="6">
    <source>
        <dbReference type="ARBA" id="ARBA00023274"/>
    </source>
</evidence>
<dbReference type="FunCoup" id="T1I6W1">
    <property type="interactions" value="296"/>
</dbReference>
<name>T1I6W1_RHOPR</name>
<keyword evidence="6" id="KW-0687">Ribonucleoprotein</keyword>
<dbReference type="OMA" id="EKWDLYA"/>
<dbReference type="GO" id="GO:0003735">
    <property type="term" value="F:structural constituent of ribosome"/>
    <property type="evidence" value="ECO:0007669"/>
    <property type="project" value="InterPro"/>
</dbReference>
<evidence type="ECO:0000256" key="5">
    <source>
        <dbReference type="ARBA" id="ARBA00023128"/>
    </source>
</evidence>
<dbReference type="InterPro" id="IPR015797">
    <property type="entry name" value="NUDIX_hydrolase-like_dom_sf"/>
</dbReference>
<organism evidence="10 11">
    <name type="scientific">Rhodnius prolixus</name>
    <name type="common">Triatomid bug</name>
    <dbReference type="NCBI Taxonomy" id="13249"/>
    <lineage>
        <taxon>Eukaryota</taxon>
        <taxon>Metazoa</taxon>
        <taxon>Ecdysozoa</taxon>
        <taxon>Arthropoda</taxon>
        <taxon>Hexapoda</taxon>
        <taxon>Insecta</taxon>
        <taxon>Pterygota</taxon>
        <taxon>Neoptera</taxon>
        <taxon>Paraneoptera</taxon>
        <taxon>Hemiptera</taxon>
        <taxon>Heteroptera</taxon>
        <taxon>Panheteroptera</taxon>
        <taxon>Cimicomorpha</taxon>
        <taxon>Reduviidae</taxon>
        <taxon>Triatominae</taxon>
        <taxon>Rhodnius</taxon>
    </lineage>
</organism>
<evidence type="ECO:0000256" key="1">
    <source>
        <dbReference type="ARBA" id="ARBA00004173"/>
    </source>
</evidence>
<accession>T1I6W1</accession>
<evidence type="ECO:0000259" key="9">
    <source>
        <dbReference type="Pfam" id="PF11788"/>
    </source>
</evidence>
<dbReference type="EnsemblMetazoa" id="RPRC012033-RA">
    <property type="protein sequence ID" value="RPRC012033-PA"/>
    <property type="gene ID" value="RPRC012033"/>
</dbReference>
<comment type="similarity">
    <text evidence="2">Belongs to the mitochondrion-specific ribosomal protein mL46 family.</text>
</comment>
<feature type="domain" description="Large ribosomal subunit protein mL46 N-terminal" evidence="9">
    <location>
        <begin position="25"/>
        <end position="132"/>
    </location>
</feature>
<dbReference type="PANTHER" id="PTHR13124:SF12">
    <property type="entry name" value="LARGE RIBOSOMAL SUBUNIT PROTEIN ML46"/>
    <property type="match status" value="1"/>
</dbReference>
<dbReference type="eggNOG" id="KOG4548">
    <property type="taxonomic scope" value="Eukaryota"/>
</dbReference>
<dbReference type="STRING" id="13249.T1I6W1"/>
<dbReference type="InParanoid" id="T1I6W1"/>
<evidence type="ECO:0000256" key="8">
    <source>
        <dbReference type="ARBA" id="ARBA00035534"/>
    </source>
</evidence>